<dbReference type="EnsemblMetazoa" id="AMEM013743-RA">
    <property type="protein sequence ID" value="AMEM013743-PA"/>
    <property type="gene ID" value="AMEM013743"/>
</dbReference>
<dbReference type="Proteomes" id="UP000075903">
    <property type="component" value="Unassembled WGS sequence"/>
</dbReference>
<dbReference type="VEuPathDB" id="VectorBase:AMEM013743"/>
<organism evidence="1 2">
    <name type="scientific">Anopheles merus</name>
    <name type="common">Mosquito</name>
    <dbReference type="NCBI Taxonomy" id="30066"/>
    <lineage>
        <taxon>Eukaryota</taxon>
        <taxon>Metazoa</taxon>
        <taxon>Ecdysozoa</taxon>
        <taxon>Arthropoda</taxon>
        <taxon>Hexapoda</taxon>
        <taxon>Insecta</taxon>
        <taxon>Pterygota</taxon>
        <taxon>Neoptera</taxon>
        <taxon>Endopterygota</taxon>
        <taxon>Diptera</taxon>
        <taxon>Nematocera</taxon>
        <taxon>Culicoidea</taxon>
        <taxon>Culicidae</taxon>
        <taxon>Anophelinae</taxon>
        <taxon>Anopheles</taxon>
    </lineage>
</organism>
<protein>
    <submittedName>
        <fullName evidence="1">Uncharacterized protein</fullName>
    </submittedName>
</protein>
<evidence type="ECO:0000313" key="1">
    <source>
        <dbReference type="EnsemblMetazoa" id="AMEM013743-PA"/>
    </source>
</evidence>
<dbReference type="AlphaFoldDB" id="A0A182VET0"/>
<name>A0A182VET0_ANOME</name>
<evidence type="ECO:0000313" key="2">
    <source>
        <dbReference type="Proteomes" id="UP000075903"/>
    </source>
</evidence>
<proteinExistence type="predicted"/>
<accession>A0A182VET0</accession>
<keyword evidence="2" id="KW-1185">Reference proteome</keyword>
<sequence length="104" mass="10911">MKAPVDETLLEKRPASRQRVRFVIHKHQHLTALYNPLPASGVAGVIDLSFAPRLLRVERAPLSPDSAVSSDAVAFPSGAFPALPPVASSPAALPPVPAACARSI</sequence>
<reference evidence="1" key="1">
    <citation type="submission" date="2020-05" db="UniProtKB">
        <authorList>
            <consortium name="EnsemblMetazoa"/>
        </authorList>
    </citation>
    <scope>IDENTIFICATION</scope>
    <source>
        <strain evidence="1">MAF</strain>
    </source>
</reference>